<dbReference type="Proteomes" id="UP000292085">
    <property type="component" value="Unassembled WGS sequence"/>
</dbReference>
<gene>
    <name evidence="2" type="ORF">EWE75_12070</name>
</gene>
<sequence>MSDFANAVRGEVELDLAGTTFVLRPSYEAVVACEAQTGLSLTDLALAADSGALKLDAAATVTTELIRAWGKETKTSSVVGVQRDKIGKLIYAMGVMLVLPRLAIVLLNAASGGVEASGKLKPIPEMMTPPGIGENSPGSPAPPSDGTPPSSGRARRTSSSRRSKPGSK</sequence>
<organism evidence="2 3">
    <name type="scientific">Sphingomonas populi</name>
    <dbReference type="NCBI Taxonomy" id="2484750"/>
    <lineage>
        <taxon>Bacteria</taxon>
        <taxon>Pseudomonadati</taxon>
        <taxon>Pseudomonadota</taxon>
        <taxon>Alphaproteobacteria</taxon>
        <taxon>Sphingomonadales</taxon>
        <taxon>Sphingomonadaceae</taxon>
        <taxon>Sphingomonas</taxon>
    </lineage>
</organism>
<feature type="region of interest" description="Disordered" evidence="1">
    <location>
        <begin position="117"/>
        <end position="168"/>
    </location>
</feature>
<feature type="compositionally biased region" description="Basic residues" evidence="1">
    <location>
        <begin position="153"/>
        <end position="168"/>
    </location>
</feature>
<evidence type="ECO:0000313" key="2">
    <source>
        <dbReference type="EMBL" id="RZF64275.1"/>
    </source>
</evidence>
<dbReference type="OrthoDB" id="7584634at2"/>
<proteinExistence type="predicted"/>
<evidence type="ECO:0000256" key="1">
    <source>
        <dbReference type="SAM" id="MobiDB-lite"/>
    </source>
</evidence>
<keyword evidence="3" id="KW-1185">Reference proteome</keyword>
<accession>A0A4Q6XW54</accession>
<dbReference type="RefSeq" id="WP_130157750.1">
    <property type="nucleotide sequence ID" value="NZ_SGIS01000016.1"/>
</dbReference>
<dbReference type="AlphaFoldDB" id="A0A4Q6XW54"/>
<dbReference type="EMBL" id="SGIS01000016">
    <property type="protein sequence ID" value="RZF64275.1"/>
    <property type="molecule type" value="Genomic_DNA"/>
</dbReference>
<evidence type="ECO:0000313" key="3">
    <source>
        <dbReference type="Proteomes" id="UP000292085"/>
    </source>
</evidence>
<comment type="caution">
    <text evidence="2">The sequence shown here is derived from an EMBL/GenBank/DDBJ whole genome shotgun (WGS) entry which is preliminary data.</text>
</comment>
<name>A0A4Q6XW54_9SPHN</name>
<reference evidence="2 3" key="1">
    <citation type="submission" date="2019-02" db="EMBL/GenBank/DDBJ databases">
        <authorList>
            <person name="Li Y."/>
        </authorList>
    </citation>
    <scope>NUCLEOTIDE SEQUENCE [LARGE SCALE GENOMIC DNA]</scope>
    <source>
        <strain evidence="2 3">3-7</strain>
    </source>
</reference>
<protein>
    <submittedName>
        <fullName evidence="2">Uncharacterized protein</fullName>
    </submittedName>
</protein>